<reference evidence="13 14" key="1">
    <citation type="submission" date="2024-02" db="EMBL/GenBank/DDBJ databases">
        <authorList>
            <person name="Vignale AGUSTIN F."/>
            <person name="Sosa J E."/>
            <person name="Modenutti C."/>
        </authorList>
    </citation>
    <scope>NUCLEOTIDE SEQUENCE [LARGE SCALE GENOMIC DNA]</scope>
</reference>
<sequence length="206" mass="23398">MHNNLENQPGVPRPPTNSQMNPFGNPFYGAGSYRERILGSSSDYVQSTGHWTRITELVGGRLSYKPPIYDINDPDLYIPLMVFSTYIVLAGFSLGLHGKFTTESLNWLFIKGLIGWFLQVLLLKSIMMSLGSGDSPLLDIVSYASYTFTGMCLAVLGRIIWCQSYYFLMPWTCLCMGIFLMKTMKRVLFAEVTWGFIRSSEHSYYT</sequence>
<feature type="transmembrane region" description="Helical" evidence="12">
    <location>
        <begin position="108"/>
        <end position="128"/>
    </location>
</feature>
<dbReference type="InterPro" id="IPR005578">
    <property type="entry name" value="Yif1_fam"/>
</dbReference>
<evidence type="ECO:0000256" key="6">
    <source>
        <dbReference type="ARBA" id="ARBA00022824"/>
    </source>
</evidence>
<dbReference type="GO" id="GO:0015031">
    <property type="term" value="P:protein transport"/>
    <property type="evidence" value="ECO:0007669"/>
    <property type="project" value="UniProtKB-KW"/>
</dbReference>
<keyword evidence="5 12" id="KW-0812">Transmembrane</keyword>
<evidence type="ECO:0000256" key="5">
    <source>
        <dbReference type="ARBA" id="ARBA00022692"/>
    </source>
</evidence>
<dbReference type="PANTHER" id="PTHR14083">
    <property type="entry name" value="YIP1 INTERACTING FACTOR HOMOLOG YIF1 PROTEIN"/>
    <property type="match status" value="1"/>
</dbReference>
<accession>A0ABC8TAC2</accession>
<evidence type="ECO:0000256" key="2">
    <source>
        <dbReference type="ARBA" id="ARBA00004653"/>
    </source>
</evidence>
<dbReference type="EMBL" id="CAUOFW020004121">
    <property type="protein sequence ID" value="CAK9163963.1"/>
    <property type="molecule type" value="Genomic_DNA"/>
</dbReference>
<evidence type="ECO:0000256" key="3">
    <source>
        <dbReference type="ARBA" id="ARBA00009727"/>
    </source>
</evidence>
<keyword evidence="8 12" id="KW-1133">Transmembrane helix</keyword>
<keyword evidence="10 12" id="KW-0472">Membrane</keyword>
<feature type="transmembrane region" description="Helical" evidence="12">
    <location>
        <begin position="76"/>
        <end position="96"/>
    </location>
</feature>
<feature type="transmembrane region" description="Helical" evidence="12">
    <location>
        <begin position="164"/>
        <end position="181"/>
    </location>
</feature>
<evidence type="ECO:0000256" key="12">
    <source>
        <dbReference type="SAM" id="Phobius"/>
    </source>
</evidence>
<gene>
    <name evidence="13" type="ORF">ILEXP_LOCUS33033</name>
</gene>
<proteinExistence type="inferred from homology"/>
<dbReference type="AlphaFoldDB" id="A0ABC8TAC2"/>
<evidence type="ECO:0000256" key="8">
    <source>
        <dbReference type="ARBA" id="ARBA00022989"/>
    </source>
</evidence>
<evidence type="ECO:0000256" key="11">
    <source>
        <dbReference type="SAM" id="MobiDB-lite"/>
    </source>
</evidence>
<comment type="subcellular location">
    <subcellularLocation>
        <location evidence="1">Endoplasmic reticulum membrane</location>
        <topology evidence="1">Multi-pass membrane protein</topology>
    </subcellularLocation>
    <subcellularLocation>
        <location evidence="2">Golgi apparatus membrane</location>
        <topology evidence="2">Multi-pass membrane protein</topology>
    </subcellularLocation>
</comment>
<feature type="transmembrane region" description="Helical" evidence="12">
    <location>
        <begin position="140"/>
        <end position="157"/>
    </location>
</feature>
<keyword evidence="4" id="KW-0813">Transport</keyword>
<dbReference type="Pfam" id="PF03878">
    <property type="entry name" value="YIF1"/>
    <property type="match status" value="1"/>
</dbReference>
<organism evidence="13 14">
    <name type="scientific">Ilex paraguariensis</name>
    <name type="common">yerba mate</name>
    <dbReference type="NCBI Taxonomy" id="185542"/>
    <lineage>
        <taxon>Eukaryota</taxon>
        <taxon>Viridiplantae</taxon>
        <taxon>Streptophyta</taxon>
        <taxon>Embryophyta</taxon>
        <taxon>Tracheophyta</taxon>
        <taxon>Spermatophyta</taxon>
        <taxon>Magnoliopsida</taxon>
        <taxon>eudicotyledons</taxon>
        <taxon>Gunneridae</taxon>
        <taxon>Pentapetalae</taxon>
        <taxon>asterids</taxon>
        <taxon>campanulids</taxon>
        <taxon>Aquifoliales</taxon>
        <taxon>Aquifoliaceae</taxon>
        <taxon>Ilex</taxon>
    </lineage>
</organism>
<dbReference type="GO" id="GO:0000139">
    <property type="term" value="C:Golgi membrane"/>
    <property type="evidence" value="ECO:0007669"/>
    <property type="project" value="UniProtKB-SubCell"/>
</dbReference>
<keyword evidence="9" id="KW-0333">Golgi apparatus</keyword>
<feature type="region of interest" description="Disordered" evidence="11">
    <location>
        <begin position="1"/>
        <end position="22"/>
    </location>
</feature>
<evidence type="ECO:0000256" key="10">
    <source>
        <dbReference type="ARBA" id="ARBA00023136"/>
    </source>
</evidence>
<comment type="caution">
    <text evidence="13">The sequence shown here is derived from an EMBL/GenBank/DDBJ whole genome shotgun (WGS) entry which is preliminary data.</text>
</comment>
<evidence type="ECO:0000313" key="14">
    <source>
        <dbReference type="Proteomes" id="UP001642360"/>
    </source>
</evidence>
<dbReference type="Proteomes" id="UP001642360">
    <property type="component" value="Unassembled WGS sequence"/>
</dbReference>
<keyword evidence="7" id="KW-0653">Protein transport</keyword>
<keyword evidence="14" id="KW-1185">Reference proteome</keyword>
<name>A0ABC8TAC2_9AQUA</name>
<dbReference type="PANTHER" id="PTHR14083:SF0">
    <property type="entry name" value="YIP1D-INTERACTING FACTOR 1, ISOFORM C"/>
    <property type="match status" value="1"/>
</dbReference>
<keyword evidence="6" id="KW-0256">Endoplasmic reticulum</keyword>
<evidence type="ECO:0000256" key="1">
    <source>
        <dbReference type="ARBA" id="ARBA00004477"/>
    </source>
</evidence>
<evidence type="ECO:0000256" key="4">
    <source>
        <dbReference type="ARBA" id="ARBA00022448"/>
    </source>
</evidence>
<evidence type="ECO:0000256" key="9">
    <source>
        <dbReference type="ARBA" id="ARBA00023034"/>
    </source>
</evidence>
<evidence type="ECO:0000256" key="7">
    <source>
        <dbReference type="ARBA" id="ARBA00022927"/>
    </source>
</evidence>
<evidence type="ECO:0000313" key="13">
    <source>
        <dbReference type="EMBL" id="CAK9163963.1"/>
    </source>
</evidence>
<protein>
    <submittedName>
        <fullName evidence="13">Uncharacterized protein</fullName>
    </submittedName>
</protein>
<comment type="similarity">
    <text evidence="3">Belongs to the YIF1 family.</text>
</comment>
<dbReference type="GO" id="GO:0005789">
    <property type="term" value="C:endoplasmic reticulum membrane"/>
    <property type="evidence" value="ECO:0007669"/>
    <property type="project" value="UniProtKB-SubCell"/>
</dbReference>